<sequence length="175" mass="20131">MDGDEAVDATARPVLILYCALPGAGKTTAARERERETGAIRFSPIRFSTDEWMAELGLDYFDPLRDRVQARLDRLWRQLLERGQSVILEDGSWTRAERDELRRLARRSGAITELHVFDIPVEELWRRLERRNERPGRGEVPITRELLDESVQRFEAPDAAELALFDRCIVHTGGS</sequence>
<dbReference type="Pfam" id="PF13671">
    <property type="entry name" value="AAA_33"/>
    <property type="match status" value="1"/>
</dbReference>
<accession>A0A852T028</accession>
<dbReference type="Proteomes" id="UP000589620">
    <property type="component" value="Unassembled WGS sequence"/>
</dbReference>
<evidence type="ECO:0000313" key="1">
    <source>
        <dbReference type="EMBL" id="NYD74886.1"/>
    </source>
</evidence>
<evidence type="ECO:0008006" key="3">
    <source>
        <dbReference type="Google" id="ProtNLM"/>
    </source>
</evidence>
<proteinExistence type="predicted"/>
<dbReference type="RefSeq" id="WP_343037271.1">
    <property type="nucleotide sequence ID" value="NZ_BAAAPX010000001.1"/>
</dbReference>
<gene>
    <name evidence="1" type="ORF">BJ963_002405</name>
</gene>
<dbReference type="AlphaFoldDB" id="A0A852T028"/>
<reference evidence="1 2" key="1">
    <citation type="submission" date="2020-07" db="EMBL/GenBank/DDBJ databases">
        <title>Sequencing the genomes of 1000 actinobacteria strains.</title>
        <authorList>
            <person name="Klenk H.-P."/>
        </authorList>
    </citation>
    <scope>NUCLEOTIDE SEQUENCE [LARGE SCALE GENOMIC DNA]</scope>
    <source>
        <strain evidence="1 2">DSM 23871</strain>
    </source>
</reference>
<dbReference type="Gene3D" id="3.40.50.300">
    <property type="entry name" value="P-loop containing nucleotide triphosphate hydrolases"/>
    <property type="match status" value="1"/>
</dbReference>
<keyword evidence="2" id="KW-1185">Reference proteome</keyword>
<name>A0A852T028_9MICO</name>
<evidence type="ECO:0000313" key="2">
    <source>
        <dbReference type="Proteomes" id="UP000589620"/>
    </source>
</evidence>
<dbReference type="EMBL" id="JACCBJ010000001">
    <property type="protein sequence ID" value="NYD74886.1"/>
    <property type="molecule type" value="Genomic_DNA"/>
</dbReference>
<dbReference type="InterPro" id="IPR027417">
    <property type="entry name" value="P-loop_NTPase"/>
</dbReference>
<protein>
    <recommendedName>
        <fullName evidence="3">ATP-binding protein</fullName>
    </recommendedName>
</protein>
<organism evidence="1 2">
    <name type="scientific">Leifsonia soli</name>
    <dbReference type="NCBI Taxonomy" id="582665"/>
    <lineage>
        <taxon>Bacteria</taxon>
        <taxon>Bacillati</taxon>
        <taxon>Actinomycetota</taxon>
        <taxon>Actinomycetes</taxon>
        <taxon>Micrococcales</taxon>
        <taxon>Microbacteriaceae</taxon>
        <taxon>Leifsonia</taxon>
    </lineage>
</organism>
<dbReference type="SUPFAM" id="SSF52540">
    <property type="entry name" value="P-loop containing nucleoside triphosphate hydrolases"/>
    <property type="match status" value="1"/>
</dbReference>
<comment type="caution">
    <text evidence="1">The sequence shown here is derived from an EMBL/GenBank/DDBJ whole genome shotgun (WGS) entry which is preliminary data.</text>
</comment>